<keyword evidence="8" id="KW-1185">Reference proteome</keyword>
<keyword evidence="1" id="KW-0547">Nucleotide-binding</keyword>
<dbReference type="PANTHER" id="PTHR45626">
    <property type="entry name" value="TRANSCRIPTION TERMINATION FACTOR 2-RELATED"/>
    <property type="match status" value="1"/>
</dbReference>
<dbReference type="Pfam" id="PF00176">
    <property type="entry name" value="SNF2-rel_dom"/>
    <property type="match status" value="1"/>
</dbReference>
<dbReference type="PROSITE" id="PS51194">
    <property type="entry name" value="HELICASE_CTER"/>
    <property type="match status" value="1"/>
</dbReference>
<dbReference type="Pfam" id="PF00271">
    <property type="entry name" value="Helicase_C"/>
    <property type="match status" value="1"/>
</dbReference>
<dbReference type="PROSITE" id="PS51192">
    <property type="entry name" value="HELICASE_ATP_BIND_1"/>
    <property type="match status" value="1"/>
</dbReference>
<reference evidence="7 8" key="1">
    <citation type="submission" date="2018-05" db="EMBL/GenBank/DDBJ databases">
        <title>Genome sequencing and assembly of the regulated plant pathogen Lachnellula willkommii and related sister species for the development of diagnostic species identification markers.</title>
        <authorList>
            <person name="Giroux E."/>
            <person name="Bilodeau G."/>
        </authorList>
    </citation>
    <scope>NUCLEOTIDE SEQUENCE [LARGE SCALE GENOMIC DNA]</scope>
    <source>
        <strain evidence="7 8">CBS 268.59</strain>
    </source>
</reference>
<dbReference type="Proteomes" id="UP000469558">
    <property type="component" value="Unassembled WGS sequence"/>
</dbReference>
<dbReference type="GO" id="GO:0006281">
    <property type="term" value="P:DNA repair"/>
    <property type="evidence" value="ECO:0007669"/>
    <property type="project" value="TreeGrafter"/>
</dbReference>
<sequence length="876" mass="98898">MYDQTSAGRWHDPSGGPAPKRRRLDNTLHLESRTTVYSQSYCNRHSLDFICESSQIRHGGNAGETWQASADPAVDDEVSGNANGEPLDCCYGMLPRIPVCLRRLGNCGAVPQPQTLSVTFEAPNTLREISTNNETTKFEIKCPKTAKLLSEFESAEEITTQLYCLRQPTPHQASLSKSNGRGRARIEQSWYLNIIIYGPPSLEEIIGDYLEQRQMYLQDPLGCDRCVPYRNPHIIQPESGEVVMTDSFELSFGHLEIERLDVAPDLLARLMEDEKPLLESDAPQQITTSLFSHQKQALTFMLHRERGWAMESDSGDIWTRQHTRFKNNVTGASQHEPPVDFHGGLLADDMGLGKTLSMICLIVAHQRERDSLSPPITPQPTRGTYPNIKATLLIVPPALIQAWETQFSMHVRRNALKIHVFHGQNRKSVEFFSQFDVVITTFHTVSAIWRKQDEMRDDPESIYSVIWHRIVLDEAHTIQNAQSQLAKSCCALRSVNRWAITGTPIQNKLTDFASIVRFLRVYPYHEQSVFDKDISRPWYRGDEQGFLRLKTLVRAITISRTKAVVHLPPRVDEIHHLDFSPSENLAYQDAKHQTVKMLDDVISSGNRSRTTFNALQRLNVLRLLCSHGLLAASRKQIEEAAPISNTSGSFAQAYNETFANGKTCQNCGIDLLEELLQGSTSSRVEFQAQPDNECQAICADCLSQTSFDSFLSIPSNSRGYEISSNSASPIPMDTDDEQSTLESMSTKIKALTEDISKHASQEKSVVFSYWTYTLDLIQLMLADRNIPYTRIDGKTSLAKRADALKNFHENDSIRVILVSITCGGAGLDLTAASRVYLMEPHWNPMIEEQALCRVHRVGQTRNVTTIRYLMRNSFEE</sequence>
<feature type="non-terminal residue" evidence="7">
    <location>
        <position position="1"/>
    </location>
</feature>
<feature type="domain" description="Helicase C-terminal" evidence="6">
    <location>
        <begin position="750"/>
        <end position="876"/>
    </location>
</feature>
<dbReference type="GO" id="GO:0008094">
    <property type="term" value="F:ATP-dependent activity, acting on DNA"/>
    <property type="evidence" value="ECO:0007669"/>
    <property type="project" value="TreeGrafter"/>
</dbReference>
<dbReference type="Gene3D" id="3.40.50.300">
    <property type="entry name" value="P-loop containing nucleotide triphosphate hydrolases"/>
    <property type="match status" value="1"/>
</dbReference>
<dbReference type="InterPro" id="IPR014001">
    <property type="entry name" value="Helicase_ATP-bd"/>
</dbReference>
<dbReference type="InterPro" id="IPR000330">
    <property type="entry name" value="SNF2_N"/>
</dbReference>
<dbReference type="CDD" id="cd18008">
    <property type="entry name" value="DEXDc_SHPRH-like"/>
    <property type="match status" value="1"/>
</dbReference>
<evidence type="ECO:0000256" key="1">
    <source>
        <dbReference type="ARBA" id="ARBA00022741"/>
    </source>
</evidence>
<dbReference type="InterPro" id="IPR038718">
    <property type="entry name" value="SNF2-like_sf"/>
</dbReference>
<evidence type="ECO:0000259" key="5">
    <source>
        <dbReference type="PROSITE" id="PS51192"/>
    </source>
</evidence>
<dbReference type="CDD" id="cd18793">
    <property type="entry name" value="SF2_C_SNF"/>
    <property type="match status" value="1"/>
</dbReference>
<comment type="caution">
    <text evidence="7">The sequence shown here is derived from an EMBL/GenBank/DDBJ whole genome shotgun (WGS) entry which is preliminary data.</text>
</comment>
<gene>
    <name evidence="7" type="primary">RAD5A_2</name>
    <name evidence="7" type="ORF">LSUE1_G006220</name>
</gene>
<organism evidence="7 8">
    <name type="scientific">Lachnellula suecica</name>
    <dbReference type="NCBI Taxonomy" id="602035"/>
    <lineage>
        <taxon>Eukaryota</taxon>
        <taxon>Fungi</taxon>
        <taxon>Dikarya</taxon>
        <taxon>Ascomycota</taxon>
        <taxon>Pezizomycotina</taxon>
        <taxon>Leotiomycetes</taxon>
        <taxon>Helotiales</taxon>
        <taxon>Lachnaceae</taxon>
        <taxon>Lachnellula</taxon>
    </lineage>
</organism>
<dbReference type="InterPro" id="IPR050628">
    <property type="entry name" value="SNF2_RAD54_helicase_TF"/>
</dbReference>
<dbReference type="OrthoDB" id="448448at2759"/>
<dbReference type="SMART" id="SM00487">
    <property type="entry name" value="DEXDc"/>
    <property type="match status" value="1"/>
</dbReference>
<evidence type="ECO:0000256" key="2">
    <source>
        <dbReference type="ARBA" id="ARBA00022801"/>
    </source>
</evidence>
<evidence type="ECO:0000256" key="4">
    <source>
        <dbReference type="SAM" id="MobiDB-lite"/>
    </source>
</evidence>
<dbReference type="SUPFAM" id="SSF52540">
    <property type="entry name" value="P-loop containing nucleoside triphosphate hydrolases"/>
    <property type="match status" value="2"/>
</dbReference>
<feature type="region of interest" description="Disordered" evidence="4">
    <location>
        <begin position="1"/>
        <end position="25"/>
    </location>
</feature>
<protein>
    <submittedName>
        <fullName evidence="7">DNA repair protein RAD5A</fullName>
    </submittedName>
</protein>
<dbReference type="EMBL" id="QGMK01001681">
    <property type="protein sequence ID" value="TVY65597.1"/>
    <property type="molecule type" value="Genomic_DNA"/>
</dbReference>
<evidence type="ECO:0000259" key="6">
    <source>
        <dbReference type="PROSITE" id="PS51194"/>
    </source>
</evidence>
<dbReference type="Gene3D" id="3.40.50.10810">
    <property type="entry name" value="Tandem AAA-ATPase domain"/>
    <property type="match status" value="1"/>
</dbReference>
<dbReference type="GO" id="GO:0005524">
    <property type="term" value="F:ATP binding"/>
    <property type="evidence" value="ECO:0007669"/>
    <property type="project" value="UniProtKB-KW"/>
</dbReference>
<evidence type="ECO:0000313" key="7">
    <source>
        <dbReference type="EMBL" id="TVY65597.1"/>
    </source>
</evidence>
<dbReference type="GO" id="GO:0005634">
    <property type="term" value="C:nucleus"/>
    <property type="evidence" value="ECO:0007669"/>
    <property type="project" value="TreeGrafter"/>
</dbReference>
<dbReference type="SMART" id="SM00490">
    <property type="entry name" value="HELICc"/>
    <property type="match status" value="1"/>
</dbReference>
<name>A0A8T9BVQ4_9HELO</name>
<dbReference type="InterPro" id="IPR001650">
    <property type="entry name" value="Helicase_C-like"/>
</dbReference>
<evidence type="ECO:0000256" key="3">
    <source>
        <dbReference type="ARBA" id="ARBA00022840"/>
    </source>
</evidence>
<keyword evidence="2" id="KW-0378">Hydrolase</keyword>
<keyword evidence="3" id="KW-0067">ATP-binding</keyword>
<dbReference type="InterPro" id="IPR027417">
    <property type="entry name" value="P-loop_NTPase"/>
</dbReference>
<dbReference type="AlphaFoldDB" id="A0A8T9BVQ4"/>
<feature type="domain" description="Helicase ATP-binding" evidence="5">
    <location>
        <begin position="335"/>
        <end position="522"/>
    </location>
</feature>
<dbReference type="GO" id="GO:0016787">
    <property type="term" value="F:hydrolase activity"/>
    <property type="evidence" value="ECO:0007669"/>
    <property type="project" value="UniProtKB-KW"/>
</dbReference>
<evidence type="ECO:0000313" key="8">
    <source>
        <dbReference type="Proteomes" id="UP000469558"/>
    </source>
</evidence>
<dbReference type="InterPro" id="IPR049730">
    <property type="entry name" value="SNF2/RAD54-like_C"/>
</dbReference>
<accession>A0A8T9BVQ4</accession>
<proteinExistence type="predicted"/>